<dbReference type="SMART" id="SM00448">
    <property type="entry name" value="REC"/>
    <property type="match status" value="1"/>
</dbReference>
<proteinExistence type="predicted"/>
<evidence type="ECO:0000313" key="4">
    <source>
        <dbReference type="Proteomes" id="UP000030652"/>
    </source>
</evidence>
<feature type="modified residue" description="4-aspartylphosphate" evidence="1">
    <location>
        <position position="56"/>
    </location>
</feature>
<evidence type="ECO:0000313" key="3">
    <source>
        <dbReference type="EMBL" id="KHE94186.1"/>
    </source>
</evidence>
<dbReference type="GO" id="GO:0000160">
    <property type="term" value="P:phosphorelay signal transduction system"/>
    <property type="evidence" value="ECO:0007669"/>
    <property type="project" value="InterPro"/>
</dbReference>
<organism evidence="3 4">
    <name type="scientific">Candidatus Scalindua brodae</name>
    <dbReference type="NCBI Taxonomy" id="237368"/>
    <lineage>
        <taxon>Bacteria</taxon>
        <taxon>Pseudomonadati</taxon>
        <taxon>Planctomycetota</taxon>
        <taxon>Candidatus Brocadiia</taxon>
        <taxon>Candidatus Brocadiales</taxon>
        <taxon>Candidatus Scalinduaceae</taxon>
        <taxon>Candidatus Scalindua</taxon>
    </lineage>
</organism>
<dbReference type="SUPFAM" id="SSF52172">
    <property type="entry name" value="CheY-like"/>
    <property type="match status" value="1"/>
</dbReference>
<accession>A0A0B0EQQ0</accession>
<dbReference type="PANTHER" id="PTHR43228:SF1">
    <property type="entry name" value="TWO-COMPONENT RESPONSE REGULATOR ARR22"/>
    <property type="match status" value="1"/>
</dbReference>
<keyword evidence="1" id="KW-0597">Phosphoprotein</keyword>
<protein>
    <submittedName>
        <fullName evidence="3">Chemotaxis protein CheY</fullName>
        <ecNumber evidence="3">2.7.3.-</ecNumber>
    </submittedName>
</protein>
<dbReference type="InterPro" id="IPR001789">
    <property type="entry name" value="Sig_transdc_resp-reg_receiver"/>
</dbReference>
<feature type="domain" description="Response regulatory" evidence="2">
    <location>
        <begin position="3"/>
        <end position="123"/>
    </location>
</feature>
<evidence type="ECO:0000259" key="2">
    <source>
        <dbReference type="PROSITE" id="PS50110"/>
    </source>
</evidence>
<comment type="caution">
    <text evidence="3">The sequence shown here is derived from an EMBL/GenBank/DDBJ whole genome shotgun (WGS) entry which is preliminary data.</text>
</comment>
<dbReference type="InterPro" id="IPR011006">
    <property type="entry name" value="CheY-like_superfamily"/>
</dbReference>
<dbReference type="Proteomes" id="UP000030652">
    <property type="component" value="Unassembled WGS sequence"/>
</dbReference>
<gene>
    <name evidence="3" type="primary">cheY_2</name>
    <name evidence="3" type="ORF">SCABRO_00024</name>
</gene>
<keyword evidence="3" id="KW-0808">Transferase</keyword>
<dbReference type="PANTHER" id="PTHR43228">
    <property type="entry name" value="TWO-COMPONENT RESPONSE REGULATOR"/>
    <property type="match status" value="1"/>
</dbReference>
<dbReference type="PROSITE" id="PS50110">
    <property type="entry name" value="RESPONSE_REGULATORY"/>
    <property type="match status" value="1"/>
</dbReference>
<dbReference type="AlphaFoldDB" id="A0A0B0EQQ0"/>
<sequence>MTKVLLVDDSAVMRKIIQRNIKETGLIVDEFVEAGDGNQALDKVNAVGDLDLILVDWNMPNMSGIEFVKTLRSLNLAKRTPVVMVTTEGSAAKVSEAKNSGADGYLTKPFTADQLRDALGNYLSIQ</sequence>
<dbReference type="Gene3D" id="3.40.50.2300">
    <property type="match status" value="1"/>
</dbReference>
<dbReference type="GO" id="GO:0016740">
    <property type="term" value="F:transferase activity"/>
    <property type="evidence" value="ECO:0007669"/>
    <property type="project" value="UniProtKB-KW"/>
</dbReference>
<dbReference type="EMBL" id="JRYO01000005">
    <property type="protein sequence ID" value="KHE94186.1"/>
    <property type="molecule type" value="Genomic_DNA"/>
</dbReference>
<evidence type="ECO:0000256" key="1">
    <source>
        <dbReference type="PROSITE-ProRule" id="PRU00169"/>
    </source>
</evidence>
<name>A0A0B0EQQ0_9BACT</name>
<dbReference type="InterPro" id="IPR052048">
    <property type="entry name" value="ST_Response_Regulator"/>
</dbReference>
<dbReference type="eggNOG" id="COG0745">
    <property type="taxonomic scope" value="Bacteria"/>
</dbReference>
<reference evidence="3 4" key="1">
    <citation type="submission" date="2014-10" db="EMBL/GenBank/DDBJ databases">
        <title>Draft genome of anammox bacterium scalindua brodae, obtained using differential coverage binning of sequence data from two enrichment reactors.</title>
        <authorList>
            <person name="Speth D.R."/>
            <person name="Russ L."/>
            <person name="Kartal B."/>
            <person name="Op den Camp H.J."/>
            <person name="Dutilh B.E."/>
            <person name="Jetten M.S."/>
        </authorList>
    </citation>
    <scope>NUCLEOTIDE SEQUENCE [LARGE SCALE GENOMIC DNA]</scope>
    <source>
        <strain evidence="3">RU1</strain>
    </source>
</reference>
<dbReference type="Pfam" id="PF00072">
    <property type="entry name" value="Response_reg"/>
    <property type="match status" value="1"/>
</dbReference>
<dbReference type="EC" id="2.7.3.-" evidence="3"/>